<dbReference type="InterPro" id="IPR023574">
    <property type="entry name" value="Ribosomal_uL4_dom_sf"/>
</dbReference>
<evidence type="ECO:0000256" key="3">
    <source>
        <dbReference type="ARBA" id="ARBA00022884"/>
    </source>
</evidence>
<evidence type="ECO:0000256" key="5">
    <source>
        <dbReference type="ARBA" id="ARBA00023274"/>
    </source>
</evidence>
<dbReference type="InterPro" id="IPR013005">
    <property type="entry name" value="Ribosomal_uL4-like"/>
</dbReference>
<evidence type="ECO:0000256" key="6">
    <source>
        <dbReference type="ARBA" id="ARBA00035208"/>
    </source>
</evidence>
<dbReference type="GO" id="GO:0003735">
    <property type="term" value="F:structural constituent of ribosome"/>
    <property type="evidence" value="ECO:0007669"/>
    <property type="project" value="InterPro"/>
</dbReference>
<evidence type="ECO:0000256" key="7">
    <source>
        <dbReference type="ARBA" id="ARBA00035387"/>
    </source>
</evidence>
<dbReference type="Gene3D" id="3.40.1370.10">
    <property type="match status" value="1"/>
</dbReference>
<proteinExistence type="inferred from homology"/>
<dbReference type="AlphaFoldDB" id="A0A679CBN8"/>
<sequence length="218" mass="24549">MLRYNLRHLDETIVSGSESSIPLKVASGGSKYLLHKILVLQGLRGRRSTASCKTRSLVQCSGKKPWKQKGTGRARAGSYNSPLWRGGGVVFGPRSKIYKRKINFKERRLALHTALYHNRHKLFVVQNFSSTLCRTTELSHRLARPMQSSTRNAVLLVVDHVSNSLKLSTRNIPNLRLVQPHRISIRDVLVATTIIITDKALQSINITTHTYHGFTEVS</sequence>
<evidence type="ECO:0000256" key="2">
    <source>
        <dbReference type="ARBA" id="ARBA00022730"/>
    </source>
</evidence>
<keyword evidence="5" id="KW-0687">Ribonucleoprotein</keyword>
<evidence type="ECO:0000313" key="8">
    <source>
        <dbReference type="EMBL" id="BBK20461.1"/>
    </source>
</evidence>
<accession>A0A679CBN8</accession>
<keyword evidence="3" id="KW-0694">RNA-binding</keyword>
<gene>
    <name evidence="8" type="primary">rpl4</name>
    <name evidence="8" type="ORF">CryM1634B_p029</name>
</gene>
<reference evidence="8" key="1">
    <citation type="journal article" date="2020" name="Genome Biol. Evol.">
        <title>Comparative plastid genomics of Cryptomonas species reveals fine-scale genomic responses to loss of photosynthesis.</title>
        <authorList>
            <person name="Tanifuji G."/>
            <person name="Kamikawa R."/>
            <person name="Moore C.E."/>
            <person name="Mills T."/>
            <person name="Onodera N.T."/>
            <person name="Kashiyama Y."/>
            <person name="Archibald J.M."/>
            <person name="Inagaki Y."/>
            <person name="Hashimoto T."/>
        </authorList>
    </citation>
    <scope>NUCLEOTIDE SEQUENCE</scope>
    <source>
        <strain evidence="8">CCAC 1634 B</strain>
    </source>
</reference>
<keyword evidence="8" id="KW-0934">Plastid</keyword>
<dbReference type="InterPro" id="IPR002136">
    <property type="entry name" value="Ribosomal_uL4"/>
</dbReference>
<dbReference type="HAMAP" id="MF_01328_B">
    <property type="entry name" value="Ribosomal_uL4_B"/>
    <property type="match status" value="1"/>
</dbReference>
<dbReference type="PANTHER" id="PTHR10746:SF17">
    <property type="entry name" value="LARGE RIBOSOMAL SUBUNIT PROTEIN UL4C"/>
    <property type="match status" value="1"/>
</dbReference>
<dbReference type="GO" id="GO:0019843">
    <property type="term" value="F:rRNA binding"/>
    <property type="evidence" value="ECO:0007669"/>
    <property type="project" value="UniProtKB-KW"/>
</dbReference>
<geneLocation type="plastid" evidence="8"/>
<comment type="similarity">
    <text evidence="1">Belongs to the universal ribosomal protein uL4 family.</text>
</comment>
<keyword evidence="4 8" id="KW-0689">Ribosomal protein</keyword>
<organism evidence="8">
    <name type="scientific">Cryptomonas sp. CCAC 1634B</name>
    <dbReference type="NCBI Taxonomy" id="2051848"/>
    <lineage>
        <taxon>Eukaryota</taxon>
        <taxon>Cryptophyceae</taxon>
        <taxon>Cryptomonadales</taxon>
        <taxon>Cryptomonadaceae</taxon>
        <taxon>Cryptomonas</taxon>
    </lineage>
</organism>
<evidence type="ECO:0000256" key="1">
    <source>
        <dbReference type="ARBA" id="ARBA00010528"/>
    </source>
</evidence>
<dbReference type="PANTHER" id="PTHR10746">
    <property type="entry name" value="50S RIBOSOMAL PROTEIN L4"/>
    <property type="match status" value="1"/>
</dbReference>
<dbReference type="GO" id="GO:0005840">
    <property type="term" value="C:ribosome"/>
    <property type="evidence" value="ECO:0007669"/>
    <property type="project" value="UniProtKB-KW"/>
</dbReference>
<dbReference type="Pfam" id="PF00573">
    <property type="entry name" value="Ribosomal_L4"/>
    <property type="match status" value="1"/>
</dbReference>
<name>A0A679CBN8_9CRYP</name>
<dbReference type="NCBIfam" id="TIGR03953">
    <property type="entry name" value="rplD_bact"/>
    <property type="match status" value="1"/>
</dbReference>
<evidence type="ECO:0000256" key="4">
    <source>
        <dbReference type="ARBA" id="ARBA00022980"/>
    </source>
</evidence>
<dbReference type="EMBL" id="LC484193">
    <property type="protein sequence ID" value="BBK20461.1"/>
    <property type="molecule type" value="Genomic_DNA"/>
</dbReference>
<protein>
    <recommendedName>
        <fullName evidence="6">Large ribosomal subunit protein uL4c</fullName>
    </recommendedName>
    <alternativeName>
        <fullName evidence="7">50S ribosomal protein L4, chloroplastic</fullName>
    </alternativeName>
</protein>
<dbReference type="SUPFAM" id="SSF52166">
    <property type="entry name" value="Ribosomal protein L4"/>
    <property type="match status" value="1"/>
</dbReference>
<keyword evidence="2" id="KW-0699">rRNA-binding</keyword>
<dbReference type="GO" id="GO:0006412">
    <property type="term" value="P:translation"/>
    <property type="evidence" value="ECO:0007669"/>
    <property type="project" value="InterPro"/>
</dbReference>
<dbReference type="GO" id="GO:1990904">
    <property type="term" value="C:ribonucleoprotein complex"/>
    <property type="evidence" value="ECO:0007669"/>
    <property type="project" value="UniProtKB-KW"/>
</dbReference>